<protein>
    <submittedName>
        <fullName evidence="2">Uncharacterized protein</fullName>
    </submittedName>
</protein>
<feature type="signal peptide" evidence="1">
    <location>
        <begin position="1"/>
        <end position="21"/>
    </location>
</feature>
<reference evidence="3" key="1">
    <citation type="submission" date="2018-08" db="EMBL/GenBank/DDBJ databases">
        <authorList>
            <person name="Kim S.-J."/>
            <person name="Jung G.-Y."/>
        </authorList>
    </citation>
    <scope>NUCLEOTIDE SEQUENCE [LARGE SCALE GENOMIC DNA]</scope>
    <source>
        <strain evidence="3">GY_H</strain>
    </source>
</reference>
<proteinExistence type="predicted"/>
<name>A0A371B7S4_9BRAD</name>
<sequence>MSSRLAITLIAVVGSVCVAQAADLGDTWSGDCNCGSDMIVVYDSEPGVVTRQWKSDCDCRYVPDPRRPYRMAMPAGPRFESLRDPWRR</sequence>
<dbReference type="EMBL" id="QRGO01000001">
    <property type="protein sequence ID" value="RDV03547.1"/>
    <property type="molecule type" value="Genomic_DNA"/>
</dbReference>
<accession>A0A371B7S4</accession>
<evidence type="ECO:0000313" key="2">
    <source>
        <dbReference type="EMBL" id="RDV03547.1"/>
    </source>
</evidence>
<keyword evidence="1" id="KW-0732">Signal</keyword>
<dbReference type="Proteomes" id="UP000263993">
    <property type="component" value="Unassembled WGS sequence"/>
</dbReference>
<feature type="chain" id="PRO_5016886334" evidence="1">
    <location>
        <begin position="22"/>
        <end position="88"/>
    </location>
</feature>
<evidence type="ECO:0000256" key="1">
    <source>
        <dbReference type="SAM" id="SignalP"/>
    </source>
</evidence>
<organism evidence="2 3">
    <name type="scientific">Undibacter mobilis</name>
    <dbReference type="NCBI Taxonomy" id="2292256"/>
    <lineage>
        <taxon>Bacteria</taxon>
        <taxon>Pseudomonadati</taxon>
        <taxon>Pseudomonadota</taxon>
        <taxon>Alphaproteobacteria</taxon>
        <taxon>Hyphomicrobiales</taxon>
        <taxon>Nitrobacteraceae</taxon>
        <taxon>Undibacter</taxon>
    </lineage>
</organism>
<evidence type="ECO:0000313" key="3">
    <source>
        <dbReference type="Proteomes" id="UP000263993"/>
    </source>
</evidence>
<dbReference type="AlphaFoldDB" id="A0A371B7S4"/>
<gene>
    <name evidence="2" type="ORF">DXH78_02460</name>
</gene>
<dbReference type="RefSeq" id="WP_115515573.1">
    <property type="nucleotide sequence ID" value="NZ_QRGO01000001.1"/>
</dbReference>
<keyword evidence="3" id="KW-1185">Reference proteome</keyword>
<comment type="caution">
    <text evidence="2">The sequence shown here is derived from an EMBL/GenBank/DDBJ whole genome shotgun (WGS) entry which is preliminary data.</text>
</comment>